<evidence type="ECO:0000256" key="7">
    <source>
        <dbReference type="ARBA" id="ARBA00040167"/>
    </source>
</evidence>
<dbReference type="GO" id="GO:0006780">
    <property type="term" value="P:uroporphyrinogen III biosynthetic process"/>
    <property type="evidence" value="ECO:0007669"/>
    <property type="project" value="UniProtKB-UniRule"/>
</dbReference>
<dbReference type="GO" id="GO:0006782">
    <property type="term" value="P:protoporphyrinogen IX biosynthetic process"/>
    <property type="evidence" value="ECO:0007669"/>
    <property type="project" value="UniProtKB-UniRule"/>
</dbReference>
<sequence length="258" mass="27832">MSPCDLHGRGFLVTRPVHQADGLCRLIDAAGGRARRFPALVIEARHHQSARALLAEDWDLVYFVSPNAVTFAHALADARQPWLHAGCIAAVGGGTARALQAFGRPADLVPSGRFESEEVLALPALARMDGQRVLIVRGEGGRGLMAETLRQRGARVSIAEVYRRGCPEVNPQPLLARWSEEIHCVTVTSEQILRNLLAILGTAGRERLINTPLVVIAERTAETARALGFRDVVLAERASDEAILAALCRCGDTARGSL</sequence>
<reference evidence="11 12" key="2">
    <citation type="submission" date="2011-11" db="EMBL/GenBank/DDBJ databases">
        <authorList>
            <consortium name="US DOE Joint Genome Institute"/>
            <person name="Lucas S."/>
            <person name="Han J."/>
            <person name="Lapidus A."/>
            <person name="Cheng J.-F."/>
            <person name="Goodwin L."/>
            <person name="Pitluck S."/>
            <person name="Peters L."/>
            <person name="Ovchinnikova G."/>
            <person name="Zhang X."/>
            <person name="Detter J.C."/>
            <person name="Han C."/>
            <person name="Tapia R."/>
            <person name="Land M."/>
            <person name="Hauser L."/>
            <person name="Kyrpides N."/>
            <person name="Ivanova N."/>
            <person name="Pagani I."/>
            <person name="Vogl K."/>
            <person name="Liu Z."/>
            <person name="Overmann J."/>
            <person name="Frigaard N.-U."/>
            <person name="Bryant D."/>
            <person name="Woyke T."/>
        </authorList>
    </citation>
    <scope>NUCLEOTIDE SEQUENCE [LARGE SCALE GENOMIC DNA]</scope>
    <source>
        <strain evidence="11 12">970</strain>
    </source>
</reference>
<keyword evidence="4 9" id="KW-0456">Lyase</keyword>
<dbReference type="RefSeq" id="WP_009151297.1">
    <property type="nucleotide sequence ID" value="NZ_CP121471.1"/>
</dbReference>
<proteinExistence type="inferred from homology"/>
<dbReference type="UniPathway" id="UPA00251">
    <property type="reaction ID" value="UER00320"/>
</dbReference>
<dbReference type="HOGENOM" id="CLU_011276_9_4_6"/>
<comment type="similarity">
    <text evidence="2 9">Belongs to the uroporphyrinogen-III synthase family.</text>
</comment>
<evidence type="ECO:0000256" key="6">
    <source>
        <dbReference type="ARBA" id="ARBA00037589"/>
    </source>
</evidence>
<dbReference type="GO" id="GO:0004852">
    <property type="term" value="F:uroporphyrinogen-III synthase activity"/>
    <property type="evidence" value="ECO:0007669"/>
    <property type="project" value="UniProtKB-UniRule"/>
</dbReference>
<evidence type="ECO:0000259" key="10">
    <source>
        <dbReference type="Pfam" id="PF02602"/>
    </source>
</evidence>
<evidence type="ECO:0000256" key="5">
    <source>
        <dbReference type="ARBA" id="ARBA00023244"/>
    </source>
</evidence>
<dbReference type="AlphaFoldDB" id="H8Z7G4"/>
<evidence type="ECO:0000256" key="8">
    <source>
        <dbReference type="ARBA" id="ARBA00048617"/>
    </source>
</evidence>
<accession>H8Z7G4</accession>
<dbReference type="OrthoDB" id="9787650at2"/>
<evidence type="ECO:0000313" key="11">
    <source>
        <dbReference type="EMBL" id="EIC20894.1"/>
    </source>
</evidence>
<keyword evidence="5 9" id="KW-0627">Porphyrin biosynthesis</keyword>
<dbReference type="EC" id="4.2.1.75" evidence="3 9"/>
<dbReference type="SUPFAM" id="SSF69618">
    <property type="entry name" value="HemD-like"/>
    <property type="match status" value="1"/>
</dbReference>
<gene>
    <name evidence="11" type="ORF">Thi970DRAFT_04565</name>
</gene>
<evidence type="ECO:0000256" key="3">
    <source>
        <dbReference type="ARBA" id="ARBA00013109"/>
    </source>
</evidence>
<evidence type="ECO:0000313" key="12">
    <source>
        <dbReference type="Proteomes" id="UP000002964"/>
    </source>
</evidence>
<organism evidence="11 12">
    <name type="scientific">Thiorhodovibrio frisius</name>
    <dbReference type="NCBI Taxonomy" id="631362"/>
    <lineage>
        <taxon>Bacteria</taxon>
        <taxon>Pseudomonadati</taxon>
        <taxon>Pseudomonadota</taxon>
        <taxon>Gammaproteobacteria</taxon>
        <taxon>Chromatiales</taxon>
        <taxon>Chromatiaceae</taxon>
        <taxon>Thiorhodovibrio</taxon>
    </lineage>
</organism>
<dbReference type="eggNOG" id="COG1587">
    <property type="taxonomic scope" value="Bacteria"/>
</dbReference>
<evidence type="ECO:0000256" key="2">
    <source>
        <dbReference type="ARBA" id="ARBA00008133"/>
    </source>
</evidence>
<dbReference type="STRING" id="631362.Thi970DRAFT_04565"/>
<protein>
    <recommendedName>
        <fullName evidence="7 9">Uroporphyrinogen-III synthase</fullName>
        <ecNumber evidence="3 9">4.2.1.75</ecNumber>
    </recommendedName>
</protein>
<evidence type="ECO:0000256" key="1">
    <source>
        <dbReference type="ARBA" id="ARBA00004772"/>
    </source>
</evidence>
<dbReference type="InterPro" id="IPR036108">
    <property type="entry name" value="4pyrrol_syn_uPrphyn_synt_sf"/>
</dbReference>
<evidence type="ECO:0000256" key="4">
    <source>
        <dbReference type="ARBA" id="ARBA00023239"/>
    </source>
</evidence>
<dbReference type="InterPro" id="IPR039793">
    <property type="entry name" value="UROS/Hem4"/>
</dbReference>
<comment type="catalytic activity">
    <reaction evidence="8 9">
        <text>hydroxymethylbilane = uroporphyrinogen III + H2O</text>
        <dbReference type="Rhea" id="RHEA:18965"/>
        <dbReference type="ChEBI" id="CHEBI:15377"/>
        <dbReference type="ChEBI" id="CHEBI:57308"/>
        <dbReference type="ChEBI" id="CHEBI:57845"/>
        <dbReference type="EC" id="4.2.1.75"/>
    </reaction>
</comment>
<comment type="function">
    <text evidence="6 9">Catalyzes cyclization of the linear tetrapyrrole, hydroxymethylbilane, to the macrocyclic uroporphyrinogen III.</text>
</comment>
<reference evidence="12" key="1">
    <citation type="submission" date="2011-06" db="EMBL/GenBank/DDBJ databases">
        <authorList>
            <consortium name="US DOE Joint Genome Institute (JGI-PGF)"/>
            <person name="Lucas S."/>
            <person name="Han J."/>
            <person name="Lapidus A."/>
            <person name="Cheng J.-F."/>
            <person name="Goodwin L."/>
            <person name="Pitluck S."/>
            <person name="Peters L."/>
            <person name="Land M.L."/>
            <person name="Hauser L."/>
            <person name="Vogl K."/>
            <person name="Liu Z."/>
            <person name="Overmann J."/>
            <person name="Frigaard N.-U."/>
            <person name="Bryant D.A."/>
            <person name="Woyke T.J."/>
        </authorList>
    </citation>
    <scope>NUCLEOTIDE SEQUENCE [LARGE SCALE GENOMIC DNA]</scope>
    <source>
        <strain evidence="12">970</strain>
    </source>
</reference>
<name>H8Z7G4_9GAMM</name>
<comment type="pathway">
    <text evidence="1 9">Porphyrin-containing compound metabolism; protoporphyrin-IX biosynthesis; coproporphyrinogen-III from 5-aminolevulinate: step 3/4.</text>
</comment>
<dbReference type="Gene3D" id="3.40.50.10090">
    <property type="match status" value="2"/>
</dbReference>
<dbReference type="PANTHER" id="PTHR38042:SF1">
    <property type="entry name" value="UROPORPHYRINOGEN-III SYNTHASE, CHLOROPLASTIC"/>
    <property type="match status" value="1"/>
</dbReference>
<dbReference type="Pfam" id="PF02602">
    <property type="entry name" value="HEM4"/>
    <property type="match status" value="1"/>
</dbReference>
<dbReference type="PANTHER" id="PTHR38042">
    <property type="entry name" value="UROPORPHYRINOGEN-III SYNTHASE, CHLOROPLASTIC"/>
    <property type="match status" value="1"/>
</dbReference>
<dbReference type="Proteomes" id="UP000002964">
    <property type="component" value="Unassembled WGS sequence"/>
</dbReference>
<dbReference type="CDD" id="cd06578">
    <property type="entry name" value="HemD"/>
    <property type="match status" value="1"/>
</dbReference>
<keyword evidence="12" id="KW-1185">Reference proteome</keyword>
<dbReference type="EMBL" id="JH603170">
    <property type="protein sequence ID" value="EIC20894.1"/>
    <property type="molecule type" value="Genomic_DNA"/>
</dbReference>
<evidence type="ECO:0000256" key="9">
    <source>
        <dbReference type="RuleBase" id="RU366031"/>
    </source>
</evidence>
<dbReference type="InterPro" id="IPR003754">
    <property type="entry name" value="4pyrrol_synth_uPrphyn_synth"/>
</dbReference>
<feature type="domain" description="Tetrapyrrole biosynthesis uroporphyrinogen III synthase" evidence="10">
    <location>
        <begin position="25"/>
        <end position="244"/>
    </location>
</feature>